<dbReference type="PROSITE" id="PS51371">
    <property type="entry name" value="CBS"/>
    <property type="match status" value="2"/>
</dbReference>
<evidence type="ECO:0000259" key="9">
    <source>
        <dbReference type="PROSITE" id="PS50893"/>
    </source>
</evidence>
<evidence type="ECO:0000259" key="10">
    <source>
        <dbReference type="PROSITE" id="PS51371"/>
    </source>
</evidence>
<sequence length="394" mass="43647">MSQIEVKNVYKIFGKNPKKVIPLLEKGMTKDQIHNKTGYSVGVNNVSFQVNKGEFFVVMGLSGSGKSTLIRCLNRLICATSGEILIDGEDILKCKDDKLLEIRRKKIAMVFQNFALFPHRTICSNVEYGLEIQGIASNVRKKKAYKALKLVGLKGYEESMPDELSGGMKQRVGLARALATDPEILLMDEAFSALDPLIRKEMQEEMLQLQSKMHKTIIFITHDLDEALRLGDRIAIMKDGLVEQIGTSEDILTDPASDYIKNFVQDVDRTKIITASIIMEKSKAITLSKDGPKSAVRLMKDEGISSIYVTDKNRKLKGIIKIEDAIELGNHGIPNVESILITEIPTTSPETPISDLLSVAKDAIYPIAVVDEEHTMLGIIKRSTIIAGIAGEEN</sequence>
<proteinExistence type="inferred from homology"/>
<dbReference type="RefSeq" id="WP_017752161.1">
    <property type="nucleotide sequence ID" value="NZ_CBXI010000044.1"/>
</dbReference>
<dbReference type="Gene3D" id="3.40.50.300">
    <property type="entry name" value="P-loop containing nucleotide triphosphate hydrolases"/>
    <property type="match status" value="1"/>
</dbReference>
<dbReference type="InterPro" id="IPR051921">
    <property type="entry name" value="ABC_osmolyte_uptake_ATP-bind"/>
</dbReference>
<evidence type="ECO:0000256" key="6">
    <source>
        <dbReference type="ARBA" id="ARBA00023122"/>
    </source>
</evidence>
<dbReference type="PROSITE" id="PS00211">
    <property type="entry name" value="ABC_TRANSPORTER_1"/>
    <property type="match status" value="1"/>
</dbReference>
<dbReference type="SMART" id="SM00116">
    <property type="entry name" value="CBS"/>
    <property type="match status" value="2"/>
</dbReference>
<dbReference type="InterPro" id="IPR027417">
    <property type="entry name" value="P-loop_NTPase"/>
</dbReference>
<name>W6NLN9_CLOTY</name>
<dbReference type="EC" id="7.6.2.9" evidence="8"/>
<dbReference type="PROSITE" id="PS50893">
    <property type="entry name" value="ABC_TRANSPORTER_2"/>
    <property type="match status" value="1"/>
</dbReference>
<dbReference type="GO" id="GO:0006970">
    <property type="term" value="P:response to osmotic stress"/>
    <property type="evidence" value="ECO:0007669"/>
    <property type="project" value="UniProtKB-ARBA"/>
</dbReference>
<keyword evidence="8" id="KW-1003">Cell membrane</keyword>
<keyword evidence="8" id="KW-0997">Cell inner membrane</keyword>
<dbReference type="FunFam" id="3.40.50.300:FF:000201">
    <property type="entry name" value="Glycine betaine/L-proline ABC transporter ATP-binding protein"/>
    <property type="match status" value="1"/>
</dbReference>
<dbReference type="InterPro" id="IPR003593">
    <property type="entry name" value="AAA+_ATPase"/>
</dbReference>
<dbReference type="InterPro" id="IPR017871">
    <property type="entry name" value="ABC_transporter-like_CS"/>
</dbReference>
<feature type="domain" description="CBS" evidence="10">
    <location>
        <begin position="279"/>
        <end position="335"/>
    </location>
</feature>
<dbReference type="GO" id="GO:0005524">
    <property type="term" value="F:ATP binding"/>
    <property type="evidence" value="ECO:0007669"/>
    <property type="project" value="UniProtKB-UniRule"/>
</dbReference>
<keyword evidence="6 7" id="KW-0129">CBS domain</keyword>
<keyword evidence="12" id="KW-1185">Reference proteome</keyword>
<dbReference type="Pfam" id="PF00005">
    <property type="entry name" value="ABC_tran"/>
    <property type="match status" value="1"/>
</dbReference>
<organism evidence="11 12">
    <name type="scientific">Clostridium tyrobutyricum DIVETGP</name>
    <dbReference type="NCBI Taxonomy" id="1408889"/>
    <lineage>
        <taxon>Bacteria</taxon>
        <taxon>Bacillati</taxon>
        <taxon>Bacillota</taxon>
        <taxon>Clostridia</taxon>
        <taxon>Eubacteriales</taxon>
        <taxon>Clostridiaceae</taxon>
        <taxon>Clostridium</taxon>
    </lineage>
</organism>
<evidence type="ECO:0000256" key="4">
    <source>
        <dbReference type="ARBA" id="ARBA00022840"/>
    </source>
</evidence>
<feature type="domain" description="ABC transporter" evidence="9">
    <location>
        <begin position="4"/>
        <end position="264"/>
    </location>
</feature>
<dbReference type="AlphaFoldDB" id="W6NLN9"/>
<dbReference type="Proteomes" id="UP000019482">
    <property type="component" value="Unassembled WGS sequence"/>
</dbReference>
<dbReference type="GO" id="GO:0006865">
    <property type="term" value="P:amino acid transport"/>
    <property type="evidence" value="ECO:0007669"/>
    <property type="project" value="UniProtKB-UniRule"/>
</dbReference>
<comment type="subcellular location">
    <subcellularLocation>
        <location evidence="8">Cell inner membrane</location>
        <topology evidence="8">Peripheral membrane protein</topology>
    </subcellularLocation>
</comment>
<keyword evidence="4 8" id="KW-0067">ATP-binding</keyword>
<protein>
    <recommendedName>
        <fullName evidence="8">Quaternary amine transport ATP-binding protein</fullName>
        <ecNumber evidence="8">7.6.2.9</ecNumber>
    </recommendedName>
</protein>
<dbReference type="SMART" id="SM00382">
    <property type="entry name" value="AAA"/>
    <property type="match status" value="1"/>
</dbReference>
<dbReference type="InterPro" id="IPR005892">
    <property type="entry name" value="Gly-betaine_transp_ATP-bd"/>
</dbReference>
<dbReference type="NCBIfam" id="TIGR01186">
    <property type="entry name" value="proV"/>
    <property type="match status" value="1"/>
</dbReference>
<comment type="caution">
    <text evidence="11">The sequence shown here is derived from an EMBL/GenBank/DDBJ whole genome shotgun (WGS) entry which is preliminary data.</text>
</comment>
<evidence type="ECO:0000313" key="12">
    <source>
        <dbReference type="Proteomes" id="UP000019482"/>
    </source>
</evidence>
<feature type="domain" description="CBS" evidence="10">
    <location>
        <begin position="340"/>
        <end position="394"/>
    </location>
</feature>
<dbReference type="GO" id="GO:0005886">
    <property type="term" value="C:plasma membrane"/>
    <property type="evidence" value="ECO:0007669"/>
    <property type="project" value="UniProtKB-SubCell"/>
</dbReference>
<dbReference type="EMBL" id="CBXI010000044">
    <property type="protein sequence ID" value="CDL92697.1"/>
    <property type="molecule type" value="Genomic_DNA"/>
</dbReference>
<dbReference type="PANTHER" id="PTHR43869">
    <property type="entry name" value="GLYCINE BETAINE/PROLINE BETAINE TRANSPORT SYSTEM ATP-BINDING PROTEIN PROV"/>
    <property type="match status" value="1"/>
</dbReference>
<dbReference type="InterPro" id="IPR046342">
    <property type="entry name" value="CBS_dom_sf"/>
</dbReference>
<dbReference type="PANTHER" id="PTHR43869:SF1">
    <property type="entry name" value="GLYCINE BETAINE_PROLINE BETAINE TRANSPORT SYSTEM ATP-BINDING PROTEIN PROV"/>
    <property type="match status" value="1"/>
</dbReference>
<evidence type="ECO:0000256" key="7">
    <source>
        <dbReference type="PROSITE-ProRule" id="PRU00703"/>
    </source>
</evidence>
<comment type="catalytic activity">
    <reaction evidence="8">
        <text>a quaternary ammonium(out) + ATP + H2O = a quaternary ammonium(in) + ADP + phosphate + H(+)</text>
        <dbReference type="Rhea" id="RHEA:11036"/>
        <dbReference type="ChEBI" id="CHEBI:15377"/>
        <dbReference type="ChEBI" id="CHEBI:15378"/>
        <dbReference type="ChEBI" id="CHEBI:30616"/>
        <dbReference type="ChEBI" id="CHEBI:35267"/>
        <dbReference type="ChEBI" id="CHEBI:43474"/>
        <dbReference type="ChEBI" id="CHEBI:456216"/>
    </reaction>
</comment>
<dbReference type="OrthoDB" id="9802264at2"/>
<evidence type="ECO:0000256" key="8">
    <source>
        <dbReference type="RuleBase" id="RU369116"/>
    </source>
</evidence>
<gene>
    <name evidence="11" type="ORF">CTDIVETGP_2767</name>
</gene>
<evidence type="ECO:0000313" key="11">
    <source>
        <dbReference type="EMBL" id="CDL92697.1"/>
    </source>
</evidence>
<evidence type="ECO:0000256" key="3">
    <source>
        <dbReference type="ARBA" id="ARBA00022741"/>
    </source>
</evidence>
<dbReference type="Pfam" id="PF00571">
    <property type="entry name" value="CBS"/>
    <property type="match status" value="2"/>
</dbReference>
<dbReference type="InterPro" id="IPR000644">
    <property type="entry name" value="CBS_dom"/>
</dbReference>
<keyword evidence="5" id="KW-0029">Amino-acid transport</keyword>
<evidence type="ECO:0000256" key="2">
    <source>
        <dbReference type="ARBA" id="ARBA00022448"/>
    </source>
</evidence>
<comment type="similarity">
    <text evidence="1 8">Belongs to the ABC transporter superfamily.</text>
</comment>
<dbReference type="GO" id="GO:0031460">
    <property type="term" value="P:glycine betaine transport"/>
    <property type="evidence" value="ECO:0007669"/>
    <property type="project" value="InterPro"/>
</dbReference>
<keyword evidence="2 8" id="KW-0813">Transport</keyword>
<dbReference type="CDD" id="cd03294">
    <property type="entry name" value="ABC_Pro_Gly_Betaine"/>
    <property type="match status" value="1"/>
</dbReference>
<accession>W6NLN9</accession>
<evidence type="ECO:0000256" key="5">
    <source>
        <dbReference type="ARBA" id="ARBA00022970"/>
    </source>
</evidence>
<dbReference type="GO" id="GO:0015418">
    <property type="term" value="F:ABC-type quaternary ammonium compound transporting activity"/>
    <property type="evidence" value="ECO:0007669"/>
    <property type="project" value="UniProtKB-EC"/>
</dbReference>
<keyword evidence="3 8" id="KW-0547">Nucleotide-binding</keyword>
<evidence type="ECO:0000256" key="1">
    <source>
        <dbReference type="ARBA" id="ARBA00005417"/>
    </source>
</evidence>
<dbReference type="SUPFAM" id="SSF52540">
    <property type="entry name" value="P-loop containing nucleoside triphosphate hydrolases"/>
    <property type="match status" value="1"/>
</dbReference>
<dbReference type="SUPFAM" id="SSF54631">
    <property type="entry name" value="CBS-domain pair"/>
    <property type="match status" value="1"/>
</dbReference>
<keyword evidence="8" id="KW-0472">Membrane</keyword>
<dbReference type="GeneID" id="29419464"/>
<dbReference type="GO" id="GO:0016887">
    <property type="term" value="F:ATP hydrolysis activity"/>
    <property type="evidence" value="ECO:0007669"/>
    <property type="project" value="UniProtKB-UniRule"/>
</dbReference>
<reference evidence="11 12" key="1">
    <citation type="journal article" date="2015" name="Genome Announc.">
        <title>Draft Genome Sequence of Clostridium tyrobutyricum Strain DIVETGP, Isolated from Cow's Milk for Grana Padano Production.</title>
        <authorList>
            <person name="Soggiu A."/>
            <person name="Piras C."/>
            <person name="Gaiarsa S."/>
            <person name="Sassera D."/>
            <person name="Roncada P."/>
            <person name="Bendixen E."/>
            <person name="Brasca M."/>
            <person name="Bonizzi L."/>
        </authorList>
    </citation>
    <scope>NUCLEOTIDE SEQUENCE [LARGE SCALE GENOMIC DNA]</scope>
    <source>
        <strain evidence="11 12">DIVETGP</strain>
    </source>
</reference>
<comment type="subunit">
    <text evidence="8">The complex is probably composed of two ATP-binding proteins, two transmembrane proteins and a solute-binding protein.</text>
</comment>
<dbReference type="InterPro" id="IPR003439">
    <property type="entry name" value="ABC_transporter-like_ATP-bd"/>
</dbReference>
<dbReference type="Gene3D" id="3.10.580.10">
    <property type="entry name" value="CBS-domain"/>
    <property type="match status" value="1"/>
</dbReference>